<sequence>MAETTGLGGWFKSTAASLEGHVKEIRENSKLIAADVASNVKDLEKAGRKIQQSFSLGGNGVLAPGLEEVRVDVTFQQGSLGLNLDLESGQVLKITPGGQAEALGLRIEDRVVAVQGEALEGKGAFQEALKQKLAKLPRPVQMTFLRIQQVDRAKDSTRREPKEKVDQELDARLQDMQAKLDAALKDTEAAREEGQSLAVELKLRKSWMAQEAEELEHLRAEAEELRLALEAANSDKEVQRLQTKCRTLEVAEAGSPQAVVLGKESYNSSYNVLSSADFTGRIQKLQAKVGELEASRVQSAVSFGCLDWKPHE</sequence>
<dbReference type="SMART" id="SM00228">
    <property type="entry name" value="PDZ"/>
    <property type="match status" value="1"/>
</dbReference>
<evidence type="ECO:0000313" key="4">
    <source>
        <dbReference type="Proteomes" id="UP001642484"/>
    </source>
</evidence>
<dbReference type="SUPFAM" id="SSF50156">
    <property type="entry name" value="PDZ domain-like"/>
    <property type="match status" value="1"/>
</dbReference>
<organism evidence="3 4">
    <name type="scientific">Durusdinium trenchii</name>
    <dbReference type="NCBI Taxonomy" id="1381693"/>
    <lineage>
        <taxon>Eukaryota</taxon>
        <taxon>Sar</taxon>
        <taxon>Alveolata</taxon>
        <taxon>Dinophyceae</taxon>
        <taxon>Suessiales</taxon>
        <taxon>Symbiodiniaceae</taxon>
        <taxon>Durusdinium</taxon>
    </lineage>
</organism>
<feature type="domain" description="PDZ" evidence="2">
    <location>
        <begin position="68"/>
        <end position="148"/>
    </location>
</feature>
<dbReference type="EMBL" id="CAXAMN010008857">
    <property type="protein sequence ID" value="CAK9026742.1"/>
    <property type="molecule type" value="Genomic_DNA"/>
</dbReference>
<dbReference type="InterPro" id="IPR036034">
    <property type="entry name" value="PDZ_sf"/>
</dbReference>
<dbReference type="InterPro" id="IPR001478">
    <property type="entry name" value="PDZ"/>
</dbReference>
<evidence type="ECO:0000256" key="1">
    <source>
        <dbReference type="SAM" id="Coils"/>
    </source>
</evidence>
<comment type="caution">
    <text evidence="3">The sequence shown here is derived from an EMBL/GenBank/DDBJ whole genome shotgun (WGS) entry which is preliminary data.</text>
</comment>
<dbReference type="Gene3D" id="2.30.42.10">
    <property type="match status" value="1"/>
</dbReference>
<accession>A0ABP0KIT4</accession>
<keyword evidence="1" id="KW-0175">Coiled coil</keyword>
<gene>
    <name evidence="3" type="ORF">CCMP2556_LOCUS16497</name>
</gene>
<protein>
    <recommendedName>
        <fullName evidence="2">PDZ domain-containing protein</fullName>
    </recommendedName>
</protein>
<reference evidence="3 4" key="1">
    <citation type="submission" date="2024-02" db="EMBL/GenBank/DDBJ databases">
        <authorList>
            <person name="Chen Y."/>
            <person name="Shah S."/>
            <person name="Dougan E. K."/>
            <person name="Thang M."/>
            <person name="Chan C."/>
        </authorList>
    </citation>
    <scope>NUCLEOTIDE SEQUENCE [LARGE SCALE GENOMIC DNA]</scope>
</reference>
<proteinExistence type="predicted"/>
<name>A0ABP0KIT4_9DINO</name>
<keyword evidence="4" id="KW-1185">Reference proteome</keyword>
<evidence type="ECO:0000259" key="2">
    <source>
        <dbReference type="PROSITE" id="PS50106"/>
    </source>
</evidence>
<dbReference type="PROSITE" id="PS50106">
    <property type="entry name" value="PDZ"/>
    <property type="match status" value="1"/>
</dbReference>
<dbReference type="Proteomes" id="UP001642484">
    <property type="component" value="Unassembled WGS sequence"/>
</dbReference>
<feature type="coiled-coil region" evidence="1">
    <location>
        <begin position="166"/>
        <end position="251"/>
    </location>
</feature>
<evidence type="ECO:0000313" key="3">
    <source>
        <dbReference type="EMBL" id="CAK9026742.1"/>
    </source>
</evidence>